<dbReference type="EMBL" id="FQWV01000001">
    <property type="protein sequence ID" value="SHG53098.1"/>
    <property type="molecule type" value="Genomic_DNA"/>
</dbReference>
<proteinExistence type="predicted"/>
<keyword evidence="4" id="KW-1185">Reference proteome</keyword>
<feature type="transmembrane region" description="Helical" evidence="2">
    <location>
        <begin position="195"/>
        <end position="214"/>
    </location>
</feature>
<gene>
    <name evidence="3" type="ORF">SAMN05443636_0542</name>
</gene>
<protein>
    <submittedName>
        <fullName evidence="3">Putative membrane protein</fullName>
    </submittedName>
</protein>
<evidence type="ECO:0000256" key="2">
    <source>
        <dbReference type="SAM" id="Phobius"/>
    </source>
</evidence>
<name>A0A1M5KK39_9EURY</name>
<keyword evidence="2" id="KW-1133">Transmembrane helix</keyword>
<dbReference type="STRING" id="43928.SAMN05443636_0542"/>
<dbReference type="PANTHER" id="PTHR38815:SF1">
    <property type="entry name" value="DUF373 FAMILY PROTEIN"/>
    <property type="match status" value="1"/>
</dbReference>
<feature type="transmembrane region" description="Helical" evidence="2">
    <location>
        <begin position="171"/>
        <end position="189"/>
    </location>
</feature>
<dbReference type="InterPro" id="IPR007254">
    <property type="entry name" value="DUF373"/>
</dbReference>
<accession>A0A1M5KK39</accession>
<evidence type="ECO:0000256" key="1">
    <source>
        <dbReference type="SAM" id="MobiDB-lite"/>
    </source>
</evidence>
<organism evidence="3 4">
    <name type="scientific">Halobaculum gomorrense</name>
    <dbReference type="NCBI Taxonomy" id="43928"/>
    <lineage>
        <taxon>Archaea</taxon>
        <taxon>Methanobacteriati</taxon>
        <taxon>Methanobacteriota</taxon>
        <taxon>Stenosarchaea group</taxon>
        <taxon>Halobacteria</taxon>
        <taxon>Halobacteriales</taxon>
        <taxon>Haloferacaceae</taxon>
        <taxon>Halobaculum</taxon>
    </lineage>
</organism>
<evidence type="ECO:0000313" key="4">
    <source>
        <dbReference type="Proteomes" id="UP000184357"/>
    </source>
</evidence>
<dbReference type="PANTHER" id="PTHR38815">
    <property type="entry name" value="HYPOTHETICAL MEMBRANE PROTEIN, CONSERVED, DUF373 FAMILY"/>
    <property type="match status" value="1"/>
</dbReference>
<sequence>MVAFFTRGDIPPHVTTLVLCVDRSNDVGRKAGVDTPVVGWEAVRSLVTDLGLADPEDAGVNSMLESLRVARDLSDEGEDVSVAVVSGAGDSAVRADRALARQLDDVLATDEFDSAVVVIDSSADERAVPMVESRLPVDAVDRVVVRQARDLESTYYLLKQFMADEELRETVLVPIGIGLLILPALLVYFSPAIAVAAVATLLGAALLYYGLGIDEAVESAPERAREALYSGQVSVVTYVAALGLSVVGVFLGALAASPTAGEFVATMQFTYAAVPWLALAALTASFGRLLDELIRDEGVRTPYLNLPFGVLAVGLLLRGFAGYFLEREANWDNLAVLGYRLAPTERLALFIVGGIALALVGVRIAASVSHETLDEVIDETGSGSTGDGGVGGNRGDGGRR</sequence>
<dbReference type="AlphaFoldDB" id="A0A1M5KK39"/>
<feature type="compositionally biased region" description="Gly residues" evidence="1">
    <location>
        <begin position="383"/>
        <end position="400"/>
    </location>
</feature>
<reference evidence="3 4" key="1">
    <citation type="submission" date="2016-11" db="EMBL/GenBank/DDBJ databases">
        <authorList>
            <person name="Jaros S."/>
            <person name="Januszkiewicz K."/>
            <person name="Wedrychowicz H."/>
        </authorList>
    </citation>
    <scope>NUCLEOTIDE SEQUENCE [LARGE SCALE GENOMIC DNA]</scope>
    <source>
        <strain evidence="3 4">DSM 9297</strain>
    </source>
</reference>
<evidence type="ECO:0000313" key="3">
    <source>
        <dbReference type="EMBL" id="SHG53098.1"/>
    </source>
</evidence>
<feature type="transmembrane region" description="Helical" evidence="2">
    <location>
        <begin position="269"/>
        <end position="290"/>
    </location>
</feature>
<dbReference type="Proteomes" id="UP000184357">
    <property type="component" value="Unassembled WGS sequence"/>
</dbReference>
<feature type="transmembrane region" description="Helical" evidence="2">
    <location>
        <begin position="347"/>
        <end position="366"/>
    </location>
</feature>
<dbReference type="Pfam" id="PF04123">
    <property type="entry name" value="DUF373"/>
    <property type="match status" value="1"/>
</dbReference>
<keyword evidence="2" id="KW-0472">Membrane</keyword>
<feature type="transmembrane region" description="Helical" evidence="2">
    <location>
        <begin position="302"/>
        <end position="325"/>
    </location>
</feature>
<feature type="region of interest" description="Disordered" evidence="1">
    <location>
        <begin position="377"/>
        <end position="400"/>
    </location>
</feature>
<keyword evidence="2" id="KW-0812">Transmembrane</keyword>
<feature type="transmembrane region" description="Helical" evidence="2">
    <location>
        <begin position="235"/>
        <end position="257"/>
    </location>
</feature>